<dbReference type="AlphaFoldDB" id="A0A5C7IVW0"/>
<sequence length="284" mass="31603">MPLQVELKKDGVKRMGFWLIRKLLSNKLVNCDEFTSLFPRIWRTMEDFEIEVISGNTFSFTFKTSNDRWQVLQGGPWSFDKALLIGKFLGEMIGEVKEVDTGKSRDCMGKYIRMRPSRLYGKRLRTGAGPIGATGPSRKKVAGGSTGARITPELETCRNLGSSLVKEDLLPAKVLVTNGSFLPSYNARIDDTMHGKLEESRLLRKEVELVADVQTESVYSKQDVSQGDSIFQHVGAEPCDETPPGLSSVEMEVDKGVLNHTASSKGEEELVKNQTGPKAGKWKR</sequence>
<organism evidence="3 4">
    <name type="scientific">Acer yangbiense</name>
    <dbReference type="NCBI Taxonomy" id="1000413"/>
    <lineage>
        <taxon>Eukaryota</taxon>
        <taxon>Viridiplantae</taxon>
        <taxon>Streptophyta</taxon>
        <taxon>Embryophyta</taxon>
        <taxon>Tracheophyta</taxon>
        <taxon>Spermatophyta</taxon>
        <taxon>Magnoliopsida</taxon>
        <taxon>eudicotyledons</taxon>
        <taxon>Gunneridae</taxon>
        <taxon>Pentapetalae</taxon>
        <taxon>rosids</taxon>
        <taxon>malvids</taxon>
        <taxon>Sapindales</taxon>
        <taxon>Sapindaceae</taxon>
        <taxon>Hippocastanoideae</taxon>
        <taxon>Acereae</taxon>
        <taxon>Acer</taxon>
    </lineage>
</organism>
<keyword evidence="4" id="KW-1185">Reference proteome</keyword>
<accession>A0A5C7IVW0</accession>
<evidence type="ECO:0000256" key="1">
    <source>
        <dbReference type="SAM" id="MobiDB-lite"/>
    </source>
</evidence>
<dbReference type="Proteomes" id="UP000323000">
    <property type="component" value="Chromosome 1"/>
</dbReference>
<gene>
    <name evidence="3" type="ORF">EZV62_001788</name>
</gene>
<feature type="region of interest" description="Disordered" evidence="1">
    <location>
        <begin position="255"/>
        <end position="284"/>
    </location>
</feature>
<name>A0A5C7IVW0_9ROSI</name>
<evidence type="ECO:0000313" key="4">
    <source>
        <dbReference type="Proteomes" id="UP000323000"/>
    </source>
</evidence>
<feature type="domain" description="DUF4283" evidence="2">
    <location>
        <begin position="19"/>
        <end position="85"/>
    </location>
</feature>
<proteinExistence type="predicted"/>
<protein>
    <recommendedName>
        <fullName evidence="2">DUF4283 domain-containing protein</fullName>
    </recommendedName>
</protein>
<dbReference type="EMBL" id="VAHF01000001">
    <property type="protein sequence ID" value="TXG73209.1"/>
    <property type="molecule type" value="Genomic_DNA"/>
</dbReference>
<evidence type="ECO:0000313" key="3">
    <source>
        <dbReference type="EMBL" id="TXG73209.1"/>
    </source>
</evidence>
<dbReference type="OrthoDB" id="1750606at2759"/>
<dbReference type="InterPro" id="IPR025558">
    <property type="entry name" value="DUF4283"/>
</dbReference>
<evidence type="ECO:0000259" key="2">
    <source>
        <dbReference type="Pfam" id="PF14111"/>
    </source>
</evidence>
<dbReference type="Pfam" id="PF14111">
    <property type="entry name" value="DUF4283"/>
    <property type="match status" value="1"/>
</dbReference>
<reference evidence="4" key="1">
    <citation type="journal article" date="2019" name="Gigascience">
        <title>De novo genome assembly of the endangered Acer yangbiense, a plant species with extremely small populations endemic to Yunnan Province, China.</title>
        <authorList>
            <person name="Yang J."/>
            <person name="Wariss H.M."/>
            <person name="Tao L."/>
            <person name="Zhang R."/>
            <person name="Yun Q."/>
            <person name="Hollingsworth P."/>
            <person name="Dao Z."/>
            <person name="Luo G."/>
            <person name="Guo H."/>
            <person name="Ma Y."/>
            <person name="Sun W."/>
        </authorList>
    </citation>
    <scope>NUCLEOTIDE SEQUENCE [LARGE SCALE GENOMIC DNA]</scope>
    <source>
        <strain evidence="4">cv. Malutang</strain>
    </source>
</reference>
<comment type="caution">
    <text evidence="3">The sequence shown here is derived from an EMBL/GenBank/DDBJ whole genome shotgun (WGS) entry which is preliminary data.</text>
</comment>